<evidence type="ECO:0000313" key="9">
    <source>
        <dbReference type="EMBL" id="MTC34468.1"/>
    </source>
</evidence>
<keyword evidence="6" id="KW-0464">Manganese</keyword>
<dbReference type="CDD" id="cd07037">
    <property type="entry name" value="TPP_PYR_MenD"/>
    <property type="match status" value="1"/>
</dbReference>
<dbReference type="PANTHER" id="PTHR42916:SF1">
    <property type="entry name" value="PROTEIN PHYLLO, CHLOROPLASTIC"/>
    <property type="match status" value="1"/>
</dbReference>
<accession>A0A346CLD6</accession>
<dbReference type="Gene3D" id="3.40.50.1220">
    <property type="entry name" value="TPP-binding domain"/>
    <property type="match status" value="1"/>
</dbReference>
<dbReference type="GO" id="GO:0046872">
    <property type="term" value="F:metal ion binding"/>
    <property type="evidence" value="ECO:0007669"/>
    <property type="project" value="UniProtKB-KW"/>
</dbReference>
<dbReference type="EMBL" id="WLUB01000026">
    <property type="protein sequence ID" value="MTC34468.1"/>
    <property type="molecule type" value="Genomic_DNA"/>
</dbReference>
<dbReference type="GO" id="GO:0030976">
    <property type="term" value="F:thiamine pyrophosphate binding"/>
    <property type="evidence" value="ECO:0007669"/>
    <property type="project" value="InterPro"/>
</dbReference>
<evidence type="ECO:0000259" key="7">
    <source>
        <dbReference type="Pfam" id="PF02776"/>
    </source>
</evidence>
<dbReference type="EMBL" id="MH444265">
    <property type="protein sequence ID" value="AXL96410.1"/>
    <property type="molecule type" value="Genomic_DNA"/>
</dbReference>
<keyword evidence="4" id="KW-0460">Magnesium</keyword>
<dbReference type="PIRSF" id="PIRSF004983">
    <property type="entry name" value="MenD"/>
    <property type="match status" value="1"/>
</dbReference>
<evidence type="ECO:0000313" key="8">
    <source>
        <dbReference type="EMBL" id="AXL96410.1"/>
    </source>
</evidence>
<dbReference type="InterPro" id="IPR004433">
    <property type="entry name" value="MenaQ_synth_MenD"/>
</dbReference>
<reference evidence="8" key="1">
    <citation type="submission" date="2018-06" db="EMBL/GenBank/DDBJ databases">
        <title>Development of a Molecular Serotyping Scheme and a Multiplexed Luminex-Based Array for Providencia.</title>
        <authorList>
            <person name="Du Y."/>
            <person name="Liu B."/>
        </authorList>
    </citation>
    <scope>NUCLEOTIDE SEQUENCE</scope>
</reference>
<reference evidence="9 10" key="2">
    <citation type="submission" date="2019-10" db="EMBL/GenBank/DDBJ databases">
        <title>Comparative genomic analysis of Providencia.</title>
        <authorList>
            <person name="Yuan C."/>
            <person name="Wei Y."/>
            <person name="Yin Z."/>
        </authorList>
    </citation>
    <scope>NUCLEOTIDE SEQUENCE [LARGE SCALE GENOMIC DNA]</scope>
    <source>
        <strain evidence="10">wls1934</strain>
        <strain evidence="9">Wls1934</strain>
    </source>
</reference>
<dbReference type="SUPFAM" id="SSF52518">
    <property type="entry name" value="Thiamin diphosphate-binding fold (THDP-binding)"/>
    <property type="match status" value="2"/>
</dbReference>
<evidence type="ECO:0000313" key="10">
    <source>
        <dbReference type="Proteomes" id="UP000449944"/>
    </source>
</evidence>
<evidence type="ECO:0000256" key="1">
    <source>
        <dbReference type="ARBA" id="ARBA00022428"/>
    </source>
</evidence>
<evidence type="ECO:0000256" key="4">
    <source>
        <dbReference type="ARBA" id="ARBA00022842"/>
    </source>
</evidence>
<dbReference type="InterPro" id="IPR029061">
    <property type="entry name" value="THDP-binding"/>
</dbReference>
<dbReference type="GO" id="GO:0070204">
    <property type="term" value="F:2-succinyl-5-enolpyruvyl-6-hydroxy-3-cyclohexene-1-carboxylic-acid synthase activity"/>
    <property type="evidence" value="ECO:0007669"/>
    <property type="project" value="InterPro"/>
</dbReference>
<evidence type="ECO:0000256" key="3">
    <source>
        <dbReference type="ARBA" id="ARBA00022723"/>
    </source>
</evidence>
<dbReference type="Pfam" id="PF02776">
    <property type="entry name" value="TPP_enzyme_N"/>
    <property type="match status" value="1"/>
</dbReference>
<evidence type="ECO:0000256" key="6">
    <source>
        <dbReference type="ARBA" id="ARBA00023211"/>
    </source>
</evidence>
<keyword evidence="1" id="KW-0474">Menaquinone biosynthesis</keyword>
<feature type="domain" description="Thiamine pyrophosphate enzyme N-terminal TPP-binding" evidence="7">
    <location>
        <begin position="13"/>
        <end position="121"/>
    </location>
</feature>
<dbReference type="InterPro" id="IPR012001">
    <property type="entry name" value="Thiamin_PyroP_enz_TPP-bd_dom"/>
</dbReference>
<gene>
    <name evidence="8" type="primary">orf4</name>
    <name evidence="9" type="ORF">GKR67_07555</name>
</gene>
<dbReference type="PANTHER" id="PTHR42916">
    <property type="entry name" value="2-SUCCINYL-5-ENOLPYRUVYL-6-HYDROXY-3-CYCLOHEXENE-1-CARBOXYLATE SYNTHASE"/>
    <property type="match status" value="1"/>
</dbReference>
<name>A0A346CLD6_9GAMM</name>
<dbReference type="AlphaFoldDB" id="A0A346CLD6"/>
<protein>
    <submittedName>
        <fullName evidence="9">2-succinyl-5-enolpyruvyl-6-hydroxy-3-cyclohexene-1-carboxylate synthase</fullName>
    </submittedName>
    <submittedName>
        <fullName evidence="8">Thiamine pyrophosphate binding domain-containing protein</fullName>
    </submittedName>
</protein>
<sequence length="582" mass="64831">MKFYSTTEKNALIVISLLKAHGIRYIIASPGTTNTALIGSIQKDPFFKIFSAADERSAAYIACGLSAETGEPVVISCTGATASRNYAPGMTEAYYRKLPVLAITSTQPMSRIGHHVAQVIDRSVISNDVANLSVTLPVVKDEDDFWDCEIKVNQAILELTRRGGGPVHINLPTTYSLPFTEKENINCRVLNRFTQVSELPLLDSKTRISIIIGSHHRWSEEATLAVENFCERYNAVVFCDHTSGYKGKNRVLISLAAAQELHSRTELKADITLHIGEVTGDYSLVRMAGNDVWRISPDGEIRDTFRRLRYIFEMPEISFFQYYSEQASQTSTNEYFQQCTDFLKTVQNKIPSIPFSNVWLASKLASKIPSGSAIHFGILNSLRAWNFYDLPSTVTAFSNVGGFGIDGNVSSLLGASLASPNKLYYGVIGDLAFFYDLNAIGNRHVANNLRILLVNNGKGTEFRMYNHHAAHFNKDGDEFVAAAGHYGNKSSTLIKNYAENLGFEYFTANNKEEFETVYQRFIEPSITEKPMLFEVFTDSEDESKALQVMNKLEVSAEGKAKQTLKKVLGPKGIDTVKKLIKR</sequence>
<evidence type="ECO:0000256" key="2">
    <source>
        <dbReference type="ARBA" id="ARBA00022679"/>
    </source>
</evidence>
<keyword evidence="5" id="KW-0786">Thiamine pyrophosphate</keyword>
<organism evidence="8">
    <name type="scientific">Providencia alcalifaciens</name>
    <dbReference type="NCBI Taxonomy" id="126385"/>
    <lineage>
        <taxon>Bacteria</taxon>
        <taxon>Pseudomonadati</taxon>
        <taxon>Pseudomonadota</taxon>
        <taxon>Gammaproteobacteria</taxon>
        <taxon>Enterobacterales</taxon>
        <taxon>Morganellaceae</taxon>
        <taxon>Providencia</taxon>
    </lineage>
</organism>
<dbReference type="GO" id="GO:0009234">
    <property type="term" value="P:menaquinone biosynthetic process"/>
    <property type="evidence" value="ECO:0007669"/>
    <property type="project" value="UniProtKB-KW"/>
</dbReference>
<keyword evidence="2" id="KW-0808">Transferase</keyword>
<proteinExistence type="predicted"/>
<evidence type="ECO:0000256" key="5">
    <source>
        <dbReference type="ARBA" id="ARBA00023052"/>
    </source>
</evidence>
<dbReference type="Gene3D" id="3.40.50.970">
    <property type="match status" value="2"/>
</dbReference>
<keyword evidence="3" id="KW-0479">Metal-binding</keyword>
<dbReference type="Proteomes" id="UP000449944">
    <property type="component" value="Unassembled WGS sequence"/>
</dbReference>